<dbReference type="Proteomes" id="UP000249185">
    <property type="component" value="Unassembled WGS sequence"/>
</dbReference>
<gene>
    <name evidence="8" type="ORF">DI556_16970</name>
</gene>
<keyword evidence="5 6" id="KW-0472">Membrane</keyword>
<feature type="transmembrane region" description="Helical" evidence="6">
    <location>
        <begin position="284"/>
        <end position="307"/>
    </location>
</feature>
<dbReference type="InterPro" id="IPR020846">
    <property type="entry name" value="MFS_dom"/>
</dbReference>
<dbReference type="PANTHER" id="PTHR43124:SF5">
    <property type="entry name" value="PURINE RIBONUCLEOSIDE EFFLUX PUMP NEPI"/>
    <property type="match status" value="1"/>
</dbReference>
<evidence type="ECO:0000256" key="6">
    <source>
        <dbReference type="SAM" id="Phobius"/>
    </source>
</evidence>
<dbReference type="CDD" id="cd17324">
    <property type="entry name" value="MFS_NepI_like"/>
    <property type="match status" value="1"/>
</dbReference>
<dbReference type="InterPro" id="IPR050189">
    <property type="entry name" value="MFS_Efflux_Transporters"/>
</dbReference>
<dbReference type="AlphaFoldDB" id="A0A2W5N4I6"/>
<sequence length="405" mass="40495">MVAQAIGPGDPAPAPETARWPAIVSLSLGVFGLVTSEFLPVSLLTPMSEDLGVSTGAAGQAMTVTAVVAGFAGPATVILTRRLDRRGVLLALTALLLLSNLLSALATSYGALMVARAALGVALGGFWAMSAGLAMRLAPPRLVPRALAVVMTGVSLASILAAPFGAWIGDLLSWRHAFGAAALVGLLALVAQALTVPRLAPSGSASLGTLLRVLRRPTIHYGLLAVMLVMTAHFAGFTYIRPYLETVPKLGIGMISAVLSAFGVAGFLGNLAGAALAERGTRRAIGLAAAALTATSAALAFAGWIPLVAVGAILVWGFAFAMVPVSAQTLMTVGAPDEAESAGALNLAAFQVAISSGAVFGGLIVDSLGPAGIFMLSGLAAFLGLFAVNAIGGPAADGPCPQGAR</sequence>
<keyword evidence="4 6" id="KW-1133">Transmembrane helix</keyword>
<dbReference type="GO" id="GO:0005886">
    <property type="term" value="C:plasma membrane"/>
    <property type="evidence" value="ECO:0007669"/>
    <property type="project" value="UniProtKB-SubCell"/>
</dbReference>
<evidence type="ECO:0000256" key="5">
    <source>
        <dbReference type="ARBA" id="ARBA00023136"/>
    </source>
</evidence>
<reference evidence="8 9" key="1">
    <citation type="submission" date="2017-08" db="EMBL/GenBank/DDBJ databases">
        <title>Infants hospitalized years apart are colonized by the same room-sourced microbial strains.</title>
        <authorList>
            <person name="Brooks B."/>
            <person name="Olm M.R."/>
            <person name="Firek B.A."/>
            <person name="Baker R."/>
            <person name="Thomas B.C."/>
            <person name="Morowitz M.J."/>
            <person name="Banfield J.F."/>
        </authorList>
    </citation>
    <scope>NUCLEOTIDE SEQUENCE [LARGE SCALE GENOMIC DNA]</scope>
    <source>
        <strain evidence="8">S2_005_002_R2_34</strain>
    </source>
</reference>
<dbReference type="PROSITE" id="PS50850">
    <property type="entry name" value="MFS"/>
    <property type="match status" value="1"/>
</dbReference>
<dbReference type="Pfam" id="PF07690">
    <property type="entry name" value="MFS_1"/>
    <property type="match status" value="1"/>
</dbReference>
<dbReference type="InterPro" id="IPR011701">
    <property type="entry name" value="MFS"/>
</dbReference>
<evidence type="ECO:0000256" key="2">
    <source>
        <dbReference type="ARBA" id="ARBA00022475"/>
    </source>
</evidence>
<evidence type="ECO:0000259" key="7">
    <source>
        <dbReference type="PROSITE" id="PS50850"/>
    </source>
</evidence>
<evidence type="ECO:0000313" key="8">
    <source>
        <dbReference type="EMBL" id="PZQ47538.1"/>
    </source>
</evidence>
<feature type="transmembrane region" description="Helical" evidence="6">
    <location>
        <begin position="221"/>
        <end position="240"/>
    </location>
</feature>
<evidence type="ECO:0000256" key="3">
    <source>
        <dbReference type="ARBA" id="ARBA00022692"/>
    </source>
</evidence>
<comment type="caution">
    <text evidence="8">The sequence shown here is derived from an EMBL/GenBank/DDBJ whole genome shotgun (WGS) entry which is preliminary data.</text>
</comment>
<comment type="subcellular location">
    <subcellularLocation>
        <location evidence="1">Cell membrane</location>
        <topology evidence="1">Multi-pass membrane protein</topology>
    </subcellularLocation>
</comment>
<evidence type="ECO:0000313" key="9">
    <source>
        <dbReference type="Proteomes" id="UP000249185"/>
    </source>
</evidence>
<proteinExistence type="predicted"/>
<feature type="transmembrane region" description="Helical" evidence="6">
    <location>
        <begin position="146"/>
        <end position="168"/>
    </location>
</feature>
<dbReference type="SUPFAM" id="SSF103473">
    <property type="entry name" value="MFS general substrate transporter"/>
    <property type="match status" value="1"/>
</dbReference>
<keyword evidence="3 6" id="KW-0812">Transmembrane</keyword>
<dbReference type="PANTHER" id="PTHR43124">
    <property type="entry name" value="PURINE EFFLUX PUMP PBUE"/>
    <property type="match status" value="1"/>
</dbReference>
<dbReference type="InterPro" id="IPR036259">
    <property type="entry name" value="MFS_trans_sf"/>
</dbReference>
<feature type="transmembrane region" description="Helical" evidence="6">
    <location>
        <begin position="87"/>
        <end position="107"/>
    </location>
</feature>
<dbReference type="GO" id="GO:0022857">
    <property type="term" value="F:transmembrane transporter activity"/>
    <property type="evidence" value="ECO:0007669"/>
    <property type="project" value="InterPro"/>
</dbReference>
<feature type="transmembrane region" description="Helical" evidence="6">
    <location>
        <begin position="113"/>
        <end position="134"/>
    </location>
</feature>
<feature type="transmembrane region" description="Helical" evidence="6">
    <location>
        <begin position="20"/>
        <end position="41"/>
    </location>
</feature>
<feature type="transmembrane region" description="Helical" evidence="6">
    <location>
        <begin position="252"/>
        <end position="277"/>
    </location>
</feature>
<dbReference type="EMBL" id="QFPW01000016">
    <property type="protein sequence ID" value="PZQ47538.1"/>
    <property type="molecule type" value="Genomic_DNA"/>
</dbReference>
<feature type="transmembrane region" description="Helical" evidence="6">
    <location>
        <begin position="61"/>
        <end position="80"/>
    </location>
</feature>
<accession>A0A2W5N4I6</accession>
<protein>
    <submittedName>
        <fullName evidence="8">MFS transporter</fullName>
    </submittedName>
</protein>
<feature type="transmembrane region" description="Helical" evidence="6">
    <location>
        <begin position="180"/>
        <end position="200"/>
    </location>
</feature>
<feature type="transmembrane region" description="Helical" evidence="6">
    <location>
        <begin position="371"/>
        <end position="392"/>
    </location>
</feature>
<evidence type="ECO:0000256" key="4">
    <source>
        <dbReference type="ARBA" id="ARBA00022989"/>
    </source>
</evidence>
<dbReference type="Gene3D" id="1.20.1250.20">
    <property type="entry name" value="MFS general substrate transporter like domains"/>
    <property type="match status" value="1"/>
</dbReference>
<feature type="transmembrane region" description="Helical" evidence="6">
    <location>
        <begin position="313"/>
        <end position="333"/>
    </location>
</feature>
<keyword evidence="2" id="KW-1003">Cell membrane</keyword>
<feature type="transmembrane region" description="Helical" evidence="6">
    <location>
        <begin position="345"/>
        <end position="365"/>
    </location>
</feature>
<organism evidence="8 9">
    <name type="scientific">Rhodovulum sulfidophilum</name>
    <name type="common">Rhodobacter sulfidophilus</name>
    <dbReference type="NCBI Taxonomy" id="35806"/>
    <lineage>
        <taxon>Bacteria</taxon>
        <taxon>Pseudomonadati</taxon>
        <taxon>Pseudomonadota</taxon>
        <taxon>Alphaproteobacteria</taxon>
        <taxon>Rhodobacterales</taxon>
        <taxon>Paracoccaceae</taxon>
        <taxon>Rhodovulum</taxon>
    </lineage>
</organism>
<feature type="domain" description="Major facilitator superfamily (MFS) profile" evidence="7">
    <location>
        <begin position="22"/>
        <end position="396"/>
    </location>
</feature>
<evidence type="ECO:0000256" key="1">
    <source>
        <dbReference type="ARBA" id="ARBA00004651"/>
    </source>
</evidence>
<name>A0A2W5N4I6_RHOSU</name>